<sequence length="26" mass="3058">MIETLSHVMSKKRPAQAHRMYLDKGE</sequence>
<evidence type="ECO:0000256" key="1">
    <source>
        <dbReference type="SAM" id="MobiDB-lite"/>
    </source>
</evidence>
<feature type="non-terminal residue" evidence="2">
    <location>
        <position position="26"/>
    </location>
</feature>
<organism evidence="2">
    <name type="scientific">marine metagenome</name>
    <dbReference type="NCBI Taxonomy" id="408172"/>
    <lineage>
        <taxon>unclassified sequences</taxon>
        <taxon>metagenomes</taxon>
        <taxon>ecological metagenomes</taxon>
    </lineage>
</organism>
<accession>A0A382ZJ46</accession>
<proteinExistence type="predicted"/>
<name>A0A382ZJ46_9ZZZZ</name>
<gene>
    <name evidence="2" type="ORF">METZ01_LOCUS448335</name>
</gene>
<dbReference type="EMBL" id="UINC01184320">
    <property type="protein sequence ID" value="SVD95481.1"/>
    <property type="molecule type" value="Genomic_DNA"/>
</dbReference>
<feature type="region of interest" description="Disordered" evidence="1">
    <location>
        <begin position="1"/>
        <end position="26"/>
    </location>
</feature>
<reference evidence="2" key="1">
    <citation type="submission" date="2018-05" db="EMBL/GenBank/DDBJ databases">
        <authorList>
            <person name="Lanie J.A."/>
            <person name="Ng W.-L."/>
            <person name="Kazmierczak K.M."/>
            <person name="Andrzejewski T.M."/>
            <person name="Davidsen T.M."/>
            <person name="Wayne K.J."/>
            <person name="Tettelin H."/>
            <person name="Glass J.I."/>
            <person name="Rusch D."/>
            <person name="Podicherti R."/>
            <person name="Tsui H.-C.T."/>
            <person name="Winkler M.E."/>
        </authorList>
    </citation>
    <scope>NUCLEOTIDE SEQUENCE</scope>
</reference>
<protein>
    <submittedName>
        <fullName evidence="2">Uncharacterized protein</fullName>
    </submittedName>
</protein>
<dbReference type="AlphaFoldDB" id="A0A382ZJ46"/>
<evidence type="ECO:0000313" key="2">
    <source>
        <dbReference type="EMBL" id="SVD95481.1"/>
    </source>
</evidence>